<organism evidence="2 3">
    <name type="scientific">Pyricularia oryzae</name>
    <name type="common">Rice blast fungus</name>
    <name type="synonym">Magnaporthe oryzae</name>
    <dbReference type="NCBI Taxonomy" id="318829"/>
    <lineage>
        <taxon>Eukaryota</taxon>
        <taxon>Fungi</taxon>
        <taxon>Dikarya</taxon>
        <taxon>Ascomycota</taxon>
        <taxon>Pezizomycotina</taxon>
        <taxon>Sordariomycetes</taxon>
        <taxon>Sordariomycetidae</taxon>
        <taxon>Magnaporthales</taxon>
        <taxon>Pyriculariaceae</taxon>
        <taxon>Pyricularia</taxon>
    </lineage>
</organism>
<evidence type="ECO:0000256" key="1">
    <source>
        <dbReference type="SAM" id="SignalP"/>
    </source>
</evidence>
<dbReference type="EMBL" id="CP034210">
    <property type="protein sequence ID" value="QBZ65412.1"/>
    <property type="molecule type" value="Genomic_DNA"/>
</dbReference>
<evidence type="ECO:0000313" key="2">
    <source>
        <dbReference type="EMBL" id="QBZ65412.1"/>
    </source>
</evidence>
<accession>A0A4P7NSV4</accession>
<evidence type="ECO:0000313" key="3">
    <source>
        <dbReference type="Proteomes" id="UP000294847"/>
    </source>
</evidence>
<name>A0A4P7NSV4_PYROR</name>
<keyword evidence="1" id="KW-0732">Signal</keyword>
<proteinExistence type="predicted"/>
<sequence length="143" mass="15322">MHSASFLATAVIAGMASPVLAVALPADPAPAPAPVRPVFGCFVRMSIVTTDKDSTSINSGDLIPTTNPGQVDFKDGSDTITVKLDKNCQPVGNIKHRKEVQFNALQKLTKNGGPFTDPDQPFITFLLRPDSWAGTREARNPYL</sequence>
<gene>
    <name evidence="2" type="ORF">PoMZ_12371</name>
</gene>
<dbReference type="Proteomes" id="UP000294847">
    <property type="component" value="Chromosome 7"/>
</dbReference>
<reference evidence="2 3" key="1">
    <citation type="journal article" date="2019" name="Mol. Biol. Evol.">
        <title>Blast fungal genomes show frequent chromosomal changes, gene gains and losses, and effector gene turnover.</title>
        <authorList>
            <person name="Gomez Luciano L.B."/>
            <person name="Jason Tsai I."/>
            <person name="Chuma I."/>
            <person name="Tosa Y."/>
            <person name="Chen Y.H."/>
            <person name="Li J.Y."/>
            <person name="Li M.Y."/>
            <person name="Jade Lu M.Y."/>
            <person name="Nakayashiki H."/>
            <person name="Li W.H."/>
        </authorList>
    </citation>
    <scope>NUCLEOTIDE SEQUENCE [LARGE SCALE GENOMIC DNA]</scope>
    <source>
        <strain evidence="2">MZ5-1-6</strain>
    </source>
</reference>
<feature type="chain" id="PRO_5020750910" evidence="1">
    <location>
        <begin position="22"/>
        <end position="143"/>
    </location>
</feature>
<feature type="signal peptide" evidence="1">
    <location>
        <begin position="1"/>
        <end position="21"/>
    </location>
</feature>
<dbReference type="AlphaFoldDB" id="A0A4P7NSV4"/>
<protein>
    <submittedName>
        <fullName evidence="2">Uncharacterized protein</fullName>
    </submittedName>
</protein>